<feature type="domain" description="PH" evidence="5">
    <location>
        <begin position="8"/>
        <end position="118"/>
    </location>
</feature>
<keyword evidence="2 3" id="KW-0040">ANK repeat</keyword>
<dbReference type="InterPro" id="IPR001849">
    <property type="entry name" value="PH_domain"/>
</dbReference>
<feature type="compositionally biased region" description="Low complexity" evidence="4">
    <location>
        <begin position="1075"/>
        <end position="1086"/>
    </location>
</feature>
<dbReference type="PANTHER" id="PTHR24126">
    <property type="entry name" value="ANKYRIN REPEAT, PH AND SEC7 DOMAIN CONTAINING PROTEIN SECG-RELATED"/>
    <property type="match status" value="1"/>
</dbReference>
<feature type="region of interest" description="Disordered" evidence="4">
    <location>
        <begin position="1013"/>
        <end position="1055"/>
    </location>
</feature>
<feature type="region of interest" description="Disordered" evidence="4">
    <location>
        <begin position="1075"/>
        <end position="1103"/>
    </location>
</feature>
<dbReference type="PANTHER" id="PTHR24126:SF14">
    <property type="entry name" value="ANK_REP_REGION DOMAIN-CONTAINING PROTEIN"/>
    <property type="match status" value="1"/>
</dbReference>
<evidence type="ECO:0000256" key="1">
    <source>
        <dbReference type="ARBA" id="ARBA00022737"/>
    </source>
</evidence>
<proteinExistence type="predicted"/>
<sequence length="1171" mass="123037">MEEREPDNVHKKGFLMKRSDHIHDWRPRYFILRGTSLEYYKRVGPCCLRPSKIMFTLPPSLSGADIIYPYSDVKPIKTHTFMFRVAFPAESKHTELIMAAEAGSVAQQWVDCLKISTGRLTPTAQGLMLYQAVIDRKKDVVRTYLAQGISPSFANPNPGVPYQGAQEIVSMLINAGADMSATDDQGYTALHYACTARHHDVMEALIKAGASLHLGDQLGQTPLHLGGQAGRRGRRAGDTGMALCMLSFPAAPHRPFVPGPGLRARGHPGVQLLLKAGARPNERSKNAHPHPHPAHPNWFLWVLAPGERGRDNEKDLFQLLLRYGADMNLPDALGDTPLQISMEAANHKRSLALVRLGANVNMISEKERNGGPLHLLTRLGPREDMDAFRELIKEILGRGVGADQRDDHGRTALHVAVCIARPAVVDLLLEYAAKGDLDATDVDGATPLALARRHRYGSAVMQLVRAGAPEVTGDWLAHISAEHEGPWWPAGGRRAHGNIVKQVTSDEYAAQASRSLQGARGAATAGGPDRTSDGAPAAVHSDAPGLAEVVAMVAEPGDTVWCLYRSGRLVGFDSQTLVQKETFLLPPPITLDASITTSLLAGPAASGDDEALAAPPPVNPASFATTRSPSVVPAAFRSQRPAGAPQNSLNPPYGVTDRLACSRLCVFAHMAWEKNLWVIHHNGARSAIKQAGPTSLPNLPFAADRPSAVTHVLMAPIFVPGEAAPSMPDLGPAMPRPLATPASVSSLLASSFGAAPGGKPAAGASKGQEVDLRPAPGGFRSQAVAWSFGRFEALAVASSDEPVRRFVYPDDSAPVVASTTATTPPPPSFRGWTVTSVTYAPPTAAQLRLQAAQAADYLKDHPALPPNWAAPAALPPPPSPSPSPSPPPPQSPAPPTTPAAPGSAGGAPGPSPAPPPAPTPAPGPDPAGGEAAPKPEEDQLPPLFAGLLWLGTDRGSIEIVDAQMGRRVGHLEPVLSVDERLLSPAISALVYVPPPPPAPPPAEQHPAGLLASSASAPLSSSASPSLASSASAPLPSGGRRPPTAPSDSAAAPLPRSQIKRPAWVEVIPAIAPTAMAPPSAHPAAAPAQPPPQPAAPEPIGPPPPHSFGEVWVASPYFGIRIFDAQDMSLLQTIVIPAAQGILAMDFCPASGRVWACTFNGDLLAFNARRKV</sequence>
<dbReference type="Gene3D" id="2.30.29.30">
    <property type="entry name" value="Pleckstrin-homology domain (PH domain)/Phosphotyrosine-binding domain (PTB)"/>
    <property type="match status" value="1"/>
</dbReference>
<evidence type="ECO:0000256" key="4">
    <source>
        <dbReference type="SAM" id="MobiDB-lite"/>
    </source>
</evidence>
<dbReference type="SMART" id="SM00233">
    <property type="entry name" value="PH"/>
    <property type="match status" value="1"/>
</dbReference>
<gene>
    <name evidence="6" type="ORF">PAPYR_2006</name>
</gene>
<organism evidence="6 7">
    <name type="scientific">Paratrimastix pyriformis</name>
    <dbReference type="NCBI Taxonomy" id="342808"/>
    <lineage>
        <taxon>Eukaryota</taxon>
        <taxon>Metamonada</taxon>
        <taxon>Preaxostyla</taxon>
        <taxon>Paratrimastigidae</taxon>
        <taxon>Paratrimastix</taxon>
    </lineage>
</organism>
<keyword evidence="1" id="KW-0677">Repeat</keyword>
<feature type="compositionally biased region" description="Pro residues" evidence="4">
    <location>
        <begin position="873"/>
        <end position="898"/>
    </location>
</feature>
<feature type="compositionally biased region" description="Pro residues" evidence="4">
    <location>
        <begin position="1087"/>
        <end position="1103"/>
    </location>
</feature>
<dbReference type="CDD" id="cd00821">
    <property type="entry name" value="PH"/>
    <property type="match status" value="1"/>
</dbReference>
<dbReference type="SUPFAM" id="SSF50998">
    <property type="entry name" value="Quinoprotein alcohol dehydrogenase-like"/>
    <property type="match status" value="1"/>
</dbReference>
<dbReference type="Gene3D" id="1.25.40.20">
    <property type="entry name" value="Ankyrin repeat-containing domain"/>
    <property type="match status" value="2"/>
</dbReference>
<name>A0ABQ8USC6_9EUKA</name>
<dbReference type="Pfam" id="PF12796">
    <property type="entry name" value="Ank_2"/>
    <property type="match status" value="2"/>
</dbReference>
<dbReference type="InterPro" id="IPR036770">
    <property type="entry name" value="Ankyrin_rpt-contain_sf"/>
</dbReference>
<accession>A0ABQ8USC6</accession>
<dbReference type="PROSITE" id="PS50003">
    <property type="entry name" value="PH_DOMAIN"/>
    <property type="match status" value="1"/>
</dbReference>
<dbReference type="Pfam" id="PF00169">
    <property type="entry name" value="PH"/>
    <property type="match status" value="1"/>
</dbReference>
<dbReference type="PROSITE" id="PS50297">
    <property type="entry name" value="ANK_REP_REGION"/>
    <property type="match status" value="2"/>
</dbReference>
<keyword evidence="7" id="KW-1185">Reference proteome</keyword>
<feature type="repeat" description="ANK" evidence="3">
    <location>
        <begin position="185"/>
        <end position="217"/>
    </location>
</feature>
<evidence type="ECO:0000256" key="2">
    <source>
        <dbReference type="ARBA" id="ARBA00023043"/>
    </source>
</evidence>
<evidence type="ECO:0000313" key="6">
    <source>
        <dbReference type="EMBL" id="KAJ4461437.1"/>
    </source>
</evidence>
<evidence type="ECO:0000256" key="3">
    <source>
        <dbReference type="PROSITE-ProRule" id="PRU00023"/>
    </source>
</evidence>
<dbReference type="SMART" id="SM00248">
    <property type="entry name" value="ANK"/>
    <property type="match status" value="5"/>
</dbReference>
<dbReference type="EMBL" id="JAPMOS010000007">
    <property type="protein sequence ID" value="KAJ4461437.1"/>
    <property type="molecule type" value="Genomic_DNA"/>
</dbReference>
<protein>
    <recommendedName>
        <fullName evidence="5">PH domain-containing protein</fullName>
    </recommendedName>
</protein>
<dbReference type="InterPro" id="IPR002110">
    <property type="entry name" value="Ankyrin_rpt"/>
</dbReference>
<comment type="caution">
    <text evidence="6">The sequence shown here is derived from an EMBL/GenBank/DDBJ whole genome shotgun (WGS) entry which is preliminary data.</text>
</comment>
<dbReference type="PROSITE" id="PS50088">
    <property type="entry name" value="ANK_REPEAT"/>
    <property type="match status" value="2"/>
</dbReference>
<dbReference type="SUPFAM" id="SSF48403">
    <property type="entry name" value="Ankyrin repeat"/>
    <property type="match status" value="1"/>
</dbReference>
<dbReference type="InterPro" id="IPR011993">
    <property type="entry name" value="PH-like_dom_sf"/>
</dbReference>
<evidence type="ECO:0000313" key="7">
    <source>
        <dbReference type="Proteomes" id="UP001141327"/>
    </source>
</evidence>
<evidence type="ECO:0000259" key="5">
    <source>
        <dbReference type="PROSITE" id="PS50003"/>
    </source>
</evidence>
<feature type="region of interest" description="Disordered" evidence="4">
    <location>
        <begin position="605"/>
        <end position="626"/>
    </location>
</feature>
<feature type="repeat" description="ANK" evidence="3">
    <location>
        <begin position="408"/>
        <end position="440"/>
    </location>
</feature>
<feature type="compositionally biased region" description="Pro residues" evidence="4">
    <location>
        <begin position="909"/>
        <end position="925"/>
    </location>
</feature>
<feature type="region of interest" description="Disordered" evidence="4">
    <location>
        <begin position="862"/>
        <end position="939"/>
    </location>
</feature>
<dbReference type="Proteomes" id="UP001141327">
    <property type="component" value="Unassembled WGS sequence"/>
</dbReference>
<feature type="region of interest" description="Disordered" evidence="4">
    <location>
        <begin position="514"/>
        <end position="540"/>
    </location>
</feature>
<reference evidence="6" key="1">
    <citation type="journal article" date="2022" name="bioRxiv">
        <title>Genomics of Preaxostyla Flagellates Illuminates Evolutionary Transitions and the Path Towards Mitochondrial Loss.</title>
        <authorList>
            <person name="Novak L.V.F."/>
            <person name="Treitli S.C."/>
            <person name="Pyrih J."/>
            <person name="Halakuc P."/>
            <person name="Pipaliya S.V."/>
            <person name="Vacek V."/>
            <person name="Brzon O."/>
            <person name="Soukal P."/>
            <person name="Eme L."/>
            <person name="Dacks J.B."/>
            <person name="Karnkowska A."/>
            <person name="Elias M."/>
            <person name="Hampl V."/>
        </authorList>
    </citation>
    <scope>NUCLEOTIDE SEQUENCE</scope>
    <source>
        <strain evidence="6">RCP-MX</strain>
    </source>
</reference>
<dbReference type="InterPro" id="IPR011047">
    <property type="entry name" value="Quinoprotein_ADH-like_sf"/>
</dbReference>
<dbReference type="SUPFAM" id="SSF50729">
    <property type="entry name" value="PH domain-like"/>
    <property type="match status" value="1"/>
</dbReference>